<feature type="transmembrane region" description="Helical" evidence="1">
    <location>
        <begin position="313"/>
        <end position="332"/>
    </location>
</feature>
<proteinExistence type="predicted"/>
<keyword evidence="1" id="KW-0472">Membrane</keyword>
<gene>
    <name evidence="2" type="ORF">PBRASI_LOCUS3870</name>
</gene>
<name>A0A9N9ACL8_9GLOM</name>
<evidence type="ECO:0000313" key="2">
    <source>
        <dbReference type="EMBL" id="CAG8525951.1"/>
    </source>
</evidence>
<keyword evidence="1" id="KW-0812">Transmembrane</keyword>
<sequence>MTKFTVPLVCDTYCIQRAYPLNDGYVFVTLTSANKTANGTLVDWSGRILQSDMLLTDVPVDGKSPPLAKTNANVNENFLVATRDGNTVLWKIFSAPNNTGQITQLYGGSITGNDDNLLVDHEIVPTTEGGYGIAILKRIPTSTQDPLSSPPQWFFTAAGSVVKEVIGIRQLPYGGFMTVEVNTGSPYEASLAELIPIDPSRITTNKRSQPDPNAPARQILFSVTLKSSDDMSQRTVHQIIDDLDELIKNKGYTSFSQEYPTSYLDETFGFLPVANLWDACKFKFIGVLIGLLILAILYFCVRQKYPEGQSFFIVKLALIIADLSLYLAFVLSSAKKVSQTHTPRRLTVSHDIIPFLSFVMSSAALTSSIVGHIYDGYIKLKEKRQGHSIPEDEKHITDTDDLQEAE</sequence>
<accession>A0A9N9ACL8</accession>
<evidence type="ECO:0000313" key="3">
    <source>
        <dbReference type="Proteomes" id="UP000789739"/>
    </source>
</evidence>
<dbReference type="EMBL" id="CAJVPI010000368">
    <property type="protein sequence ID" value="CAG8525951.1"/>
    <property type="molecule type" value="Genomic_DNA"/>
</dbReference>
<dbReference type="AlphaFoldDB" id="A0A9N9ACL8"/>
<evidence type="ECO:0000256" key="1">
    <source>
        <dbReference type="SAM" id="Phobius"/>
    </source>
</evidence>
<comment type="caution">
    <text evidence="2">The sequence shown here is derived from an EMBL/GenBank/DDBJ whole genome shotgun (WGS) entry which is preliminary data.</text>
</comment>
<keyword evidence="3" id="KW-1185">Reference proteome</keyword>
<keyword evidence="1" id="KW-1133">Transmembrane helix</keyword>
<feature type="transmembrane region" description="Helical" evidence="1">
    <location>
        <begin position="352"/>
        <end position="374"/>
    </location>
</feature>
<protein>
    <submittedName>
        <fullName evidence="2">1884_t:CDS:1</fullName>
    </submittedName>
</protein>
<reference evidence="2" key="1">
    <citation type="submission" date="2021-06" db="EMBL/GenBank/DDBJ databases">
        <authorList>
            <person name="Kallberg Y."/>
            <person name="Tangrot J."/>
            <person name="Rosling A."/>
        </authorList>
    </citation>
    <scope>NUCLEOTIDE SEQUENCE</scope>
    <source>
        <strain evidence="2">BR232B</strain>
    </source>
</reference>
<organism evidence="2 3">
    <name type="scientific">Paraglomus brasilianum</name>
    <dbReference type="NCBI Taxonomy" id="144538"/>
    <lineage>
        <taxon>Eukaryota</taxon>
        <taxon>Fungi</taxon>
        <taxon>Fungi incertae sedis</taxon>
        <taxon>Mucoromycota</taxon>
        <taxon>Glomeromycotina</taxon>
        <taxon>Glomeromycetes</taxon>
        <taxon>Paraglomerales</taxon>
        <taxon>Paraglomeraceae</taxon>
        <taxon>Paraglomus</taxon>
    </lineage>
</organism>
<dbReference type="Proteomes" id="UP000789739">
    <property type="component" value="Unassembled WGS sequence"/>
</dbReference>
<feature type="transmembrane region" description="Helical" evidence="1">
    <location>
        <begin position="282"/>
        <end position="301"/>
    </location>
</feature>